<dbReference type="FunFam" id="3.90.950.10:FF:000005">
    <property type="entry name" value="7-methyl-GTP pyrophosphatase"/>
    <property type="match status" value="1"/>
</dbReference>
<dbReference type="KEGG" id="nneo:PQG83_14945"/>
<dbReference type="RefSeq" id="WP_312742627.1">
    <property type="nucleotide sequence ID" value="NZ_CP116968.1"/>
</dbReference>
<keyword evidence="3 9" id="KW-0963">Cytoplasm</keyword>
<reference evidence="10 11" key="1">
    <citation type="submission" date="2023-01" db="EMBL/GenBank/DDBJ databases">
        <title>Cultivation and genomic characterization of new, ubiquitous marine nitrite-oxidizing bacteria from the Nitrospirales.</title>
        <authorList>
            <person name="Mueller A.J."/>
            <person name="Daebeler A."/>
            <person name="Herbold C.W."/>
            <person name="Kirkegaard R.H."/>
            <person name="Daims H."/>
        </authorList>
    </citation>
    <scope>NUCLEOTIDE SEQUENCE [LARGE SCALE GENOMIC DNA]</scope>
    <source>
        <strain evidence="10 11">DK</strain>
    </source>
</reference>
<comment type="catalytic activity">
    <reaction evidence="9">
        <text>dTTP + H2O = dTMP + diphosphate + H(+)</text>
        <dbReference type="Rhea" id="RHEA:28534"/>
        <dbReference type="ChEBI" id="CHEBI:15377"/>
        <dbReference type="ChEBI" id="CHEBI:15378"/>
        <dbReference type="ChEBI" id="CHEBI:33019"/>
        <dbReference type="ChEBI" id="CHEBI:37568"/>
        <dbReference type="ChEBI" id="CHEBI:63528"/>
        <dbReference type="EC" id="3.6.1.9"/>
    </reaction>
</comment>
<comment type="cofactor">
    <cofactor evidence="1 9">
        <name>a divalent metal cation</name>
        <dbReference type="ChEBI" id="CHEBI:60240"/>
    </cofactor>
</comment>
<keyword evidence="11" id="KW-1185">Reference proteome</keyword>
<dbReference type="GO" id="GO:0009117">
    <property type="term" value="P:nucleotide metabolic process"/>
    <property type="evidence" value="ECO:0007669"/>
    <property type="project" value="UniProtKB-KW"/>
</dbReference>
<evidence type="ECO:0000256" key="6">
    <source>
        <dbReference type="ARBA" id="ARBA00050213"/>
    </source>
</evidence>
<evidence type="ECO:0000256" key="8">
    <source>
        <dbReference type="ARBA" id="ARBA00060749"/>
    </source>
</evidence>
<organism evidence="10 11">
    <name type="scientific">Candidatus Nitrospira neomarina</name>
    <dbReference type="NCBI Taxonomy" id="3020899"/>
    <lineage>
        <taxon>Bacteria</taxon>
        <taxon>Pseudomonadati</taxon>
        <taxon>Nitrospirota</taxon>
        <taxon>Nitrospiria</taxon>
        <taxon>Nitrospirales</taxon>
        <taxon>Nitrospiraceae</taxon>
        <taxon>Nitrospira</taxon>
    </lineage>
</organism>
<dbReference type="HAMAP" id="MF_00528">
    <property type="entry name" value="Maf"/>
    <property type="match status" value="1"/>
</dbReference>
<accession>A0AA96GFX0</accession>
<evidence type="ECO:0000256" key="2">
    <source>
        <dbReference type="ARBA" id="ARBA00004496"/>
    </source>
</evidence>
<keyword evidence="4 9" id="KW-0378">Hydrolase</keyword>
<dbReference type="GO" id="GO:0005737">
    <property type="term" value="C:cytoplasm"/>
    <property type="evidence" value="ECO:0007669"/>
    <property type="project" value="UniProtKB-SubCell"/>
</dbReference>
<dbReference type="AlphaFoldDB" id="A0AA96GFX0"/>
<dbReference type="EC" id="3.6.1.9" evidence="9"/>
<dbReference type="CDD" id="cd00555">
    <property type="entry name" value="Maf"/>
    <property type="match status" value="1"/>
</dbReference>
<comment type="similarity">
    <text evidence="8">Belongs to the Maf family. YceF subfamily.</text>
</comment>
<gene>
    <name evidence="10" type="ORF">PQG83_14945</name>
</gene>
<evidence type="ECO:0000256" key="7">
    <source>
        <dbReference type="ARBA" id="ARBA00053369"/>
    </source>
</evidence>
<dbReference type="InterPro" id="IPR003697">
    <property type="entry name" value="Maf-like"/>
</dbReference>
<dbReference type="PANTHER" id="PTHR43213">
    <property type="entry name" value="BIFUNCTIONAL DTTP/UTP PYROPHOSPHATASE/METHYLTRANSFERASE PROTEIN-RELATED"/>
    <property type="match status" value="1"/>
</dbReference>
<dbReference type="EMBL" id="CP116968">
    <property type="protein sequence ID" value="WNM61043.1"/>
    <property type="molecule type" value="Genomic_DNA"/>
</dbReference>
<evidence type="ECO:0000256" key="1">
    <source>
        <dbReference type="ARBA" id="ARBA00001968"/>
    </source>
</evidence>
<feature type="active site" description="Proton acceptor" evidence="9">
    <location>
        <position position="71"/>
    </location>
</feature>
<dbReference type="Proteomes" id="UP001302494">
    <property type="component" value="Chromosome"/>
</dbReference>
<dbReference type="PANTHER" id="PTHR43213:SF5">
    <property type="entry name" value="BIFUNCTIONAL DTTP_UTP PYROPHOSPHATASE_METHYLTRANSFERASE PROTEIN-RELATED"/>
    <property type="match status" value="1"/>
</dbReference>
<protein>
    <recommendedName>
        <fullName evidence="9">dTTP/UTP pyrophosphatase</fullName>
        <shortName evidence="9">dTTPase/UTPase</shortName>
        <ecNumber evidence="9">3.6.1.9</ecNumber>
    </recommendedName>
    <alternativeName>
        <fullName evidence="9">Nucleoside triphosphate pyrophosphatase</fullName>
    </alternativeName>
    <alternativeName>
        <fullName evidence="9">Nucleotide pyrophosphatase</fullName>
        <shortName evidence="9">Nucleotide PPase</shortName>
    </alternativeName>
</protein>
<sequence>MPDPHLILASSSPRRKELLTLLGLRFEIISPSINEEVLGQESPANHVRRLAIEKAESVASHYPDSLVIGSDTVIELDGQILGKPANLEDAHHMLRSLRGRCHLVHTGLALVARANGRKEMYVETVKVWVREFLDADLQSYLKTQDSLGKAGAYSIQGKGAYLIEKIEGDYPTVVGLPLGKLAQLLEQAGVELPVKAEEIYRTKPYANWKDFL</sequence>
<comment type="similarity">
    <text evidence="9">Belongs to the Maf family. YhdE subfamily.</text>
</comment>
<comment type="catalytic activity">
    <reaction evidence="9">
        <text>UTP + H2O = UMP + diphosphate + H(+)</text>
        <dbReference type="Rhea" id="RHEA:29395"/>
        <dbReference type="ChEBI" id="CHEBI:15377"/>
        <dbReference type="ChEBI" id="CHEBI:15378"/>
        <dbReference type="ChEBI" id="CHEBI:33019"/>
        <dbReference type="ChEBI" id="CHEBI:46398"/>
        <dbReference type="ChEBI" id="CHEBI:57865"/>
        <dbReference type="EC" id="3.6.1.9"/>
    </reaction>
</comment>
<feature type="site" description="Important for substrate specificity" evidence="9">
    <location>
        <position position="14"/>
    </location>
</feature>
<dbReference type="GO" id="GO:0047429">
    <property type="term" value="F:nucleoside triphosphate diphosphatase activity"/>
    <property type="evidence" value="ECO:0007669"/>
    <property type="project" value="UniProtKB-EC"/>
</dbReference>
<feature type="site" description="Important for substrate specificity" evidence="9">
    <location>
        <position position="156"/>
    </location>
</feature>
<dbReference type="NCBIfam" id="TIGR00172">
    <property type="entry name" value="maf"/>
    <property type="match status" value="1"/>
</dbReference>
<evidence type="ECO:0000313" key="11">
    <source>
        <dbReference type="Proteomes" id="UP001302494"/>
    </source>
</evidence>
<dbReference type="PIRSF" id="PIRSF006305">
    <property type="entry name" value="Maf"/>
    <property type="match status" value="1"/>
</dbReference>
<comment type="function">
    <text evidence="9">Nucleoside triphosphate pyrophosphatase that hydrolyzes dTTP and UTP. May have a dual role in cell division arrest and in preventing the incorporation of modified nucleotides into cellular nucleic acids.</text>
</comment>
<comment type="function">
    <text evidence="7">Nucleoside triphosphate pyrophosphatase that hydrolyzes 7-methyl-GTP (m(7)GTP). May have a dual role in cell division arrest and in preventing the incorporation of modified nucleotides into cellular nucleic acids.</text>
</comment>
<comment type="catalytic activity">
    <reaction evidence="6">
        <text>N(7)-methyl-GTP + H2O = N(7)-methyl-GMP + diphosphate + H(+)</text>
        <dbReference type="Rhea" id="RHEA:58744"/>
        <dbReference type="ChEBI" id="CHEBI:15377"/>
        <dbReference type="ChEBI" id="CHEBI:15378"/>
        <dbReference type="ChEBI" id="CHEBI:33019"/>
        <dbReference type="ChEBI" id="CHEBI:58285"/>
        <dbReference type="ChEBI" id="CHEBI:87133"/>
    </reaction>
</comment>
<evidence type="ECO:0000256" key="3">
    <source>
        <dbReference type="ARBA" id="ARBA00022490"/>
    </source>
</evidence>
<feature type="site" description="Important for substrate specificity" evidence="9">
    <location>
        <position position="72"/>
    </location>
</feature>
<comment type="subcellular location">
    <subcellularLocation>
        <location evidence="2 9">Cytoplasm</location>
    </subcellularLocation>
</comment>
<evidence type="ECO:0000256" key="5">
    <source>
        <dbReference type="ARBA" id="ARBA00023080"/>
    </source>
</evidence>
<comment type="caution">
    <text evidence="9">Lacks conserved residue(s) required for the propagation of feature annotation.</text>
</comment>
<evidence type="ECO:0000256" key="9">
    <source>
        <dbReference type="HAMAP-Rule" id="MF_00528"/>
    </source>
</evidence>
<evidence type="ECO:0000313" key="10">
    <source>
        <dbReference type="EMBL" id="WNM61043.1"/>
    </source>
</evidence>
<dbReference type="Gene3D" id="3.90.950.10">
    <property type="match status" value="1"/>
</dbReference>
<dbReference type="Pfam" id="PF02545">
    <property type="entry name" value="Maf"/>
    <property type="match status" value="1"/>
</dbReference>
<dbReference type="InterPro" id="IPR029001">
    <property type="entry name" value="ITPase-like_fam"/>
</dbReference>
<proteinExistence type="inferred from homology"/>
<keyword evidence="5 9" id="KW-0546">Nucleotide metabolism</keyword>
<name>A0AA96GFX0_9BACT</name>
<evidence type="ECO:0000256" key="4">
    <source>
        <dbReference type="ARBA" id="ARBA00022801"/>
    </source>
</evidence>
<dbReference type="SUPFAM" id="SSF52972">
    <property type="entry name" value="ITPase-like"/>
    <property type="match status" value="1"/>
</dbReference>